<evidence type="ECO:0008006" key="3">
    <source>
        <dbReference type="Google" id="ProtNLM"/>
    </source>
</evidence>
<dbReference type="EMBL" id="JAACJK010000167">
    <property type="protein sequence ID" value="KAF5323082.1"/>
    <property type="molecule type" value="Genomic_DNA"/>
</dbReference>
<dbReference type="Gene3D" id="3.80.10.10">
    <property type="entry name" value="Ribonuclease Inhibitor"/>
    <property type="match status" value="1"/>
</dbReference>
<evidence type="ECO:0000313" key="2">
    <source>
        <dbReference type="Proteomes" id="UP000541558"/>
    </source>
</evidence>
<dbReference type="OrthoDB" id="3543113at2759"/>
<dbReference type="InterPro" id="IPR032675">
    <property type="entry name" value="LRR_dom_sf"/>
</dbReference>
<reference evidence="1 2" key="1">
    <citation type="journal article" date="2020" name="ISME J.">
        <title>Uncovering the hidden diversity of litter-decomposition mechanisms in mushroom-forming fungi.</title>
        <authorList>
            <person name="Floudas D."/>
            <person name="Bentzer J."/>
            <person name="Ahren D."/>
            <person name="Johansson T."/>
            <person name="Persson P."/>
            <person name="Tunlid A."/>
        </authorList>
    </citation>
    <scope>NUCLEOTIDE SEQUENCE [LARGE SCALE GENOMIC DNA]</scope>
    <source>
        <strain evidence="1 2">CBS 175.51</strain>
    </source>
</reference>
<proteinExistence type="predicted"/>
<dbReference type="AlphaFoldDB" id="A0A8H5F4B9"/>
<gene>
    <name evidence="1" type="ORF">D9611_009258</name>
</gene>
<accession>A0A8H5F4B9</accession>
<protein>
    <recommendedName>
        <fullName evidence="3">F-box domain-containing protein</fullName>
    </recommendedName>
</protein>
<dbReference type="Proteomes" id="UP000541558">
    <property type="component" value="Unassembled WGS sequence"/>
</dbReference>
<name>A0A8H5F4B9_9AGAR</name>
<sequence length="584" mass="64609">MHWRAETRLPEIVSEILDHVCTSETPIRQQYATLAALARTCTQFHGPAVDVLWRTQQTIVPLIMCLPSDAYTVNKVRKNNTVLALTRNLHPEDFIRVHHYAYRIKALGRTTFAGYKDISKTPALSGHVLPILLARNPIPGPLLPNLSYAFIKDDQAHGYAVLPRLILSPALEALDVLVGTEGEVALTAWSNLRLLFEERSVDLKRVAVYMRPARLGPGLLQTPGQPTPPATGNIWQPEFAQALLSFQNMTSLDIGEIYWNPTTASFLSTLKSLQVLRVSVSLEPGTDEKDALTEAATLLTTQPHFPGLTRLMLLTPSLQSPICRLILTSLQSNTLLHSLSVYETSSSTVELQTFLEETFTRDPDTTPHDTSAPFHNLHHLHIERNPALGPGPKTAFPLLLDSHPFILGPYTLTPLHPLTSLRSLTLSPARTVLMDNTTLHDLSRAFPHLEALHLHEPTTESAPTITLLGLLHLLSGCPRLSALTLRVDARETPPFLDCKGFHAHTHPIALNFQSSPMANASQLAQFLILYIPALEKLEYVEDDEIVADWYDHSWMKVKMQIAPLIGGVGSGNTAAEQPIVEEAD</sequence>
<comment type="caution">
    <text evidence="1">The sequence shown here is derived from an EMBL/GenBank/DDBJ whole genome shotgun (WGS) entry which is preliminary data.</text>
</comment>
<keyword evidence="2" id="KW-1185">Reference proteome</keyword>
<dbReference type="SUPFAM" id="SSF52047">
    <property type="entry name" value="RNI-like"/>
    <property type="match status" value="1"/>
</dbReference>
<evidence type="ECO:0000313" key="1">
    <source>
        <dbReference type="EMBL" id="KAF5323082.1"/>
    </source>
</evidence>
<organism evidence="1 2">
    <name type="scientific">Ephemerocybe angulata</name>
    <dbReference type="NCBI Taxonomy" id="980116"/>
    <lineage>
        <taxon>Eukaryota</taxon>
        <taxon>Fungi</taxon>
        <taxon>Dikarya</taxon>
        <taxon>Basidiomycota</taxon>
        <taxon>Agaricomycotina</taxon>
        <taxon>Agaricomycetes</taxon>
        <taxon>Agaricomycetidae</taxon>
        <taxon>Agaricales</taxon>
        <taxon>Agaricineae</taxon>
        <taxon>Psathyrellaceae</taxon>
        <taxon>Ephemerocybe</taxon>
    </lineage>
</organism>